<reference evidence="1 2" key="1">
    <citation type="submission" date="2019-01" db="EMBL/GenBank/DDBJ databases">
        <authorList>
            <person name="Chen W.-M."/>
        </authorList>
    </citation>
    <scope>NUCLEOTIDE SEQUENCE [LARGE SCALE GENOMIC DNA]</scope>
    <source>
        <strain evidence="1 2">TER-1</strain>
    </source>
</reference>
<protein>
    <submittedName>
        <fullName evidence="1">Uncharacterized protein</fullName>
    </submittedName>
</protein>
<keyword evidence="2" id="KW-1185">Reference proteome</keyword>
<proteinExistence type="predicted"/>
<evidence type="ECO:0000313" key="1">
    <source>
        <dbReference type="EMBL" id="RVU17093.1"/>
    </source>
</evidence>
<evidence type="ECO:0000313" key="2">
    <source>
        <dbReference type="Proteomes" id="UP000286997"/>
    </source>
</evidence>
<sequence length="65" mass="7427">MQHKFKLHQQVQLVRPGVSDSQAVSAGIFEIVRLMPEDRSGEASYRIRSRMTERAVRESEIVVVS</sequence>
<accession>A0A3S3U736</accession>
<organism evidence="1 2">
    <name type="scientific">Methylobacterium oryzihabitans</name>
    <dbReference type="NCBI Taxonomy" id="2499852"/>
    <lineage>
        <taxon>Bacteria</taxon>
        <taxon>Pseudomonadati</taxon>
        <taxon>Pseudomonadota</taxon>
        <taxon>Alphaproteobacteria</taxon>
        <taxon>Hyphomicrobiales</taxon>
        <taxon>Methylobacteriaceae</taxon>
        <taxon>Methylobacterium</taxon>
    </lineage>
</organism>
<name>A0A3S3U736_9HYPH</name>
<dbReference type="Proteomes" id="UP000286997">
    <property type="component" value="Unassembled WGS sequence"/>
</dbReference>
<comment type="caution">
    <text evidence="1">The sequence shown here is derived from an EMBL/GenBank/DDBJ whole genome shotgun (WGS) entry which is preliminary data.</text>
</comment>
<gene>
    <name evidence="1" type="ORF">EOE48_14355</name>
</gene>
<dbReference type="OrthoDB" id="8020519at2"/>
<dbReference type="RefSeq" id="WP_127730240.1">
    <property type="nucleotide sequence ID" value="NZ_SACP01000013.1"/>
</dbReference>
<dbReference type="AlphaFoldDB" id="A0A3S3U736"/>
<dbReference type="EMBL" id="SACP01000013">
    <property type="protein sequence ID" value="RVU17093.1"/>
    <property type="molecule type" value="Genomic_DNA"/>
</dbReference>